<reference evidence="2 4" key="1">
    <citation type="submission" date="2019-04" db="EMBL/GenBank/DDBJ databases">
        <title>Complete genome sequence of Agrobacterium larrymoorei CFBP5473.</title>
        <authorList>
            <person name="Haryono M."/>
            <person name="Chou L."/>
            <person name="Lin Y.-C."/>
            <person name="Lai E.-M."/>
            <person name="Kuo C.-H."/>
        </authorList>
    </citation>
    <scope>NUCLEOTIDE SEQUENCE [LARGE SCALE GENOMIC DNA]</scope>
    <source>
        <strain evidence="2 4">CFBP5473</strain>
    </source>
</reference>
<dbReference type="Proteomes" id="UP000826513">
    <property type="component" value="Chromosome 2"/>
</dbReference>
<evidence type="ECO:0000259" key="1">
    <source>
        <dbReference type="PROSITE" id="PS51186"/>
    </source>
</evidence>
<organism evidence="2 4">
    <name type="scientific">Agrobacterium larrymoorei</name>
    <dbReference type="NCBI Taxonomy" id="160699"/>
    <lineage>
        <taxon>Bacteria</taxon>
        <taxon>Pseudomonadati</taxon>
        <taxon>Pseudomonadota</taxon>
        <taxon>Alphaproteobacteria</taxon>
        <taxon>Hyphomicrobiales</taxon>
        <taxon>Rhizobiaceae</taxon>
        <taxon>Rhizobium/Agrobacterium group</taxon>
        <taxon>Agrobacterium</taxon>
    </lineage>
</organism>
<proteinExistence type="predicted"/>
<dbReference type="GO" id="GO:0016747">
    <property type="term" value="F:acyltransferase activity, transferring groups other than amino-acyl groups"/>
    <property type="evidence" value="ECO:0007669"/>
    <property type="project" value="InterPro"/>
</dbReference>
<dbReference type="RefSeq" id="WP_136954404.1">
    <property type="nucleotide sequence ID" value="NZ_CP072168.1"/>
</dbReference>
<dbReference type="EMBL" id="CP039692">
    <property type="protein sequence ID" value="QCJ00077.1"/>
    <property type="molecule type" value="Genomic_DNA"/>
</dbReference>
<protein>
    <submittedName>
        <fullName evidence="2">GNAT family N-acetyltransferase</fullName>
    </submittedName>
</protein>
<accession>A0A4D7E1E5</accession>
<dbReference type="EMBL" id="CP072168">
    <property type="protein sequence ID" value="QYA09481.1"/>
    <property type="molecule type" value="Genomic_DNA"/>
</dbReference>
<keyword evidence="2" id="KW-0808">Transferase</keyword>
<gene>
    <name evidence="2" type="ORF">CFBP5473_19260</name>
    <name evidence="3" type="ORF">J5285_19090</name>
</gene>
<dbReference type="InterPro" id="IPR016181">
    <property type="entry name" value="Acyl_CoA_acyltransferase"/>
</dbReference>
<dbReference type="PROSITE" id="PS51186">
    <property type="entry name" value="GNAT"/>
    <property type="match status" value="1"/>
</dbReference>
<dbReference type="AlphaFoldDB" id="A0A4D7E1E5"/>
<keyword evidence="5" id="KW-1185">Reference proteome</keyword>
<dbReference type="OrthoDB" id="9799154at2"/>
<dbReference type="SUPFAM" id="SSF55729">
    <property type="entry name" value="Acyl-CoA N-acyltransferases (Nat)"/>
    <property type="match status" value="1"/>
</dbReference>
<dbReference type="InterPro" id="IPR000182">
    <property type="entry name" value="GNAT_dom"/>
</dbReference>
<evidence type="ECO:0000313" key="3">
    <source>
        <dbReference type="EMBL" id="QYA09481.1"/>
    </source>
</evidence>
<reference evidence="3 5" key="2">
    <citation type="submission" date="2021-03" db="EMBL/GenBank/DDBJ databases">
        <title>Rapid diversification of plasmids in a genus of pathogenic and nitrogen fixing bacteria.</title>
        <authorList>
            <person name="Weisberg A.J."/>
            <person name="Miller M."/>
            <person name="Ream W."/>
            <person name="Grunwald N.J."/>
            <person name="Chang J.H."/>
        </authorList>
    </citation>
    <scope>NUCLEOTIDE SEQUENCE [LARGE SCALE GENOMIC DNA]</scope>
    <source>
        <strain evidence="3 5">AF3.44</strain>
    </source>
</reference>
<feature type="domain" description="N-acetyltransferase" evidence="1">
    <location>
        <begin position="9"/>
        <end position="153"/>
    </location>
</feature>
<dbReference type="KEGG" id="alf:CFBP5473_19260"/>
<evidence type="ECO:0000313" key="5">
    <source>
        <dbReference type="Proteomes" id="UP000826513"/>
    </source>
</evidence>
<dbReference type="Proteomes" id="UP000298545">
    <property type="component" value="Chromosome linear"/>
</dbReference>
<name>A0A4D7E1E5_9HYPH</name>
<evidence type="ECO:0000313" key="2">
    <source>
        <dbReference type="EMBL" id="QCJ00077.1"/>
    </source>
</evidence>
<dbReference type="Gene3D" id="3.40.630.30">
    <property type="match status" value="1"/>
</dbReference>
<dbReference type="Pfam" id="PF13508">
    <property type="entry name" value="Acetyltransf_7"/>
    <property type="match status" value="1"/>
</dbReference>
<evidence type="ECO:0000313" key="4">
    <source>
        <dbReference type="Proteomes" id="UP000298545"/>
    </source>
</evidence>
<sequence>MKRSIEFNCNFRAARNTDFSALSYLASLCWHETYNGVLPASSAKRFDDERGGEDYARCLLPVTQVAVVKNEIVGMIANTSGIVTGLYVDHRFRRNRIGSSLLHNACLKGADTLSVVSSNRAAISFYERCGWVRWKKLSGKVCGAEVTEELMVLKHRRQDKWR</sequence>